<sequence length="163" mass="18258">MSDVFPSEKCEELLPECKCSELTLNNVGLTCQNVSDFEAFAHILSNGSEFEMNSIYHIALSGNTVLPKGFLSGVIVSEFHLIDFQTEVEVGAFDGVLELNYLYIRRSSIKVSGFYIAYSVASDRTSKLIAFLMLQLNEVFKSVTKIANCNFDLRLIPLLFHII</sequence>
<dbReference type="AlphaFoldDB" id="A0AAV4Q4I7"/>
<dbReference type="EMBL" id="BPLQ01003906">
    <property type="protein sequence ID" value="GIY04249.1"/>
    <property type="molecule type" value="Genomic_DNA"/>
</dbReference>
<reference evidence="1 2" key="1">
    <citation type="submission" date="2021-06" db="EMBL/GenBank/DDBJ databases">
        <title>Caerostris darwini draft genome.</title>
        <authorList>
            <person name="Kono N."/>
            <person name="Arakawa K."/>
        </authorList>
    </citation>
    <scope>NUCLEOTIDE SEQUENCE [LARGE SCALE GENOMIC DNA]</scope>
</reference>
<comment type="caution">
    <text evidence="1">The sequence shown here is derived from an EMBL/GenBank/DDBJ whole genome shotgun (WGS) entry which is preliminary data.</text>
</comment>
<dbReference type="Proteomes" id="UP001054837">
    <property type="component" value="Unassembled WGS sequence"/>
</dbReference>
<name>A0AAV4Q4I7_9ARAC</name>
<organism evidence="1 2">
    <name type="scientific">Caerostris darwini</name>
    <dbReference type="NCBI Taxonomy" id="1538125"/>
    <lineage>
        <taxon>Eukaryota</taxon>
        <taxon>Metazoa</taxon>
        <taxon>Ecdysozoa</taxon>
        <taxon>Arthropoda</taxon>
        <taxon>Chelicerata</taxon>
        <taxon>Arachnida</taxon>
        <taxon>Araneae</taxon>
        <taxon>Araneomorphae</taxon>
        <taxon>Entelegynae</taxon>
        <taxon>Araneoidea</taxon>
        <taxon>Araneidae</taxon>
        <taxon>Caerostris</taxon>
    </lineage>
</organism>
<gene>
    <name evidence="1" type="ORF">CDAR_253721</name>
</gene>
<accession>A0AAV4Q4I7</accession>
<protein>
    <submittedName>
        <fullName evidence="1">Uncharacterized protein</fullName>
    </submittedName>
</protein>
<evidence type="ECO:0000313" key="1">
    <source>
        <dbReference type="EMBL" id="GIY04249.1"/>
    </source>
</evidence>
<proteinExistence type="predicted"/>
<keyword evidence="2" id="KW-1185">Reference proteome</keyword>
<evidence type="ECO:0000313" key="2">
    <source>
        <dbReference type="Proteomes" id="UP001054837"/>
    </source>
</evidence>